<name>A0ABP6DA68_9ACTN</name>
<dbReference type="PANTHER" id="PTHR35525:SF3">
    <property type="entry name" value="BLL6575 PROTEIN"/>
    <property type="match status" value="1"/>
</dbReference>
<dbReference type="InterPro" id="IPR023286">
    <property type="entry name" value="ABATE_dom_sf"/>
</dbReference>
<feature type="domain" description="Zinc finger CGNR" evidence="1">
    <location>
        <begin position="149"/>
        <end position="191"/>
    </location>
</feature>
<organism evidence="2 3">
    <name type="scientific">Actinomadura fulvescens</name>
    <dbReference type="NCBI Taxonomy" id="46160"/>
    <lineage>
        <taxon>Bacteria</taxon>
        <taxon>Bacillati</taxon>
        <taxon>Actinomycetota</taxon>
        <taxon>Actinomycetes</taxon>
        <taxon>Streptosporangiales</taxon>
        <taxon>Thermomonosporaceae</taxon>
        <taxon>Actinomadura</taxon>
    </lineage>
</organism>
<dbReference type="InterPro" id="IPR021005">
    <property type="entry name" value="Znf_CGNR"/>
</dbReference>
<dbReference type="Gene3D" id="1.10.3300.10">
    <property type="entry name" value="Jann2411-like domain"/>
    <property type="match status" value="1"/>
</dbReference>
<keyword evidence="3" id="KW-1185">Reference proteome</keyword>
<proteinExistence type="predicted"/>
<dbReference type="PANTHER" id="PTHR35525">
    <property type="entry name" value="BLL6575 PROTEIN"/>
    <property type="match status" value="1"/>
</dbReference>
<dbReference type="InterPro" id="IPR010852">
    <property type="entry name" value="ABATE"/>
</dbReference>
<protein>
    <recommendedName>
        <fullName evidence="1">Zinc finger CGNR domain-containing protein</fullName>
    </recommendedName>
</protein>
<dbReference type="SUPFAM" id="SSF160904">
    <property type="entry name" value="Jann2411-like"/>
    <property type="match status" value="1"/>
</dbReference>
<comment type="caution">
    <text evidence="2">The sequence shown here is derived from an EMBL/GenBank/DDBJ whole genome shotgun (WGS) entry which is preliminary data.</text>
</comment>
<sequence length="195" mass="21702">MHEEVAVIPPAIPEEVTDLPPDVALIFQFVNTDDRRAFTAHGTRLRPRDRLATAEELERWLLDHGLLALGRHADDAHLHRARDLRQALRAALDPAHHDVPEAARLGFDFDVQVTRDGAGLVLDADPATSALAQIAATAVTITANGTWPRLKTCPAPDCQWVFYDQSKPGRGRWCSPQLCGNRAKTRGYRRRIHDS</sequence>
<dbReference type="Pfam" id="PF11706">
    <property type="entry name" value="zf-CGNR"/>
    <property type="match status" value="1"/>
</dbReference>
<dbReference type="Pfam" id="PF07336">
    <property type="entry name" value="ABATE"/>
    <property type="match status" value="1"/>
</dbReference>
<evidence type="ECO:0000313" key="3">
    <source>
        <dbReference type="Proteomes" id="UP001501509"/>
    </source>
</evidence>
<gene>
    <name evidence="2" type="ORF">GCM10010411_92350</name>
</gene>
<dbReference type="Proteomes" id="UP001501509">
    <property type="component" value="Unassembled WGS sequence"/>
</dbReference>
<evidence type="ECO:0000259" key="1">
    <source>
        <dbReference type="Pfam" id="PF11706"/>
    </source>
</evidence>
<dbReference type="EMBL" id="BAAATD010000024">
    <property type="protein sequence ID" value="GAA2638014.1"/>
    <property type="molecule type" value="Genomic_DNA"/>
</dbReference>
<accession>A0ABP6DA68</accession>
<evidence type="ECO:0000313" key="2">
    <source>
        <dbReference type="EMBL" id="GAA2638014.1"/>
    </source>
</evidence>
<reference evidence="3" key="1">
    <citation type="journal article" date="2019" name="Int. J. Syst. Evol. Microbiol.">
        <title>The Global Catalogue of Microorganisms (GCM) 10K type strain sequencing project: providing services to taxonomists for standard genome sequencing and annotation.</title>
        <authorList>
            <consortium name="The Broad Institute Genomics Platform"/>
            <consortium name="The Broad Institute Genome Sequencing Center for Infectious Disease"/>
            <person name="Wu L."/>
            <person name="Ma J."/>
        </authorList>
    </citation>
    <scope>NUCLEOTIDE SEQUENCE [LARGE SCALE GENOMIC DNA]</scope>
    <source>
        <strain evidence="3">JCM 6833</strain>
    </source>
</reference>